<keyword evidence="8" id="KW-0411">Iron-sulfur</keyword>
<keyword evidence="3" id="KW-0004">4Fe-4S</keyword>
<evidence type="ECO:0000256" key="2">
    <source>
        <dbReference type="ARBA" id="ARBA00019403"/>
    </source>
</evidence>
<dbReference type="InterPro" id="IPR005122">
    <property type="entry name" value="Uracil-DNA_glycosylase-like"/>
</dbReference>
<keyword evidence="12" id="KW-1185">Reference proteome</keyword>
<dbReference type="SUPFAM" id="SSF52141">
    <property type="entry name" value="Uracil-DNA glycosylase-like"/>
    <property type="match status" value="1"/>
</dbReference>
<dbReference type="Proteomes" id="UP000078507">
    <property type="component" value="Unassembled WGS sequence"/>
</dbReference>
<keyword evidence="9" id="KW-0234">DNA repair</keyword>
<accession>A0A178XYE3</accession>
<evidence type="ECO:0000256" key="9">
    <source>
        <dbReference type="ARBA" id="ARBA00023204"/>
    </source>
</evidence>
<dbReference type="GO" id="GO:0006281">
    <property type="term" value="P:DNA repair"/>
    <property type="evidence" value="ECO:0007669"/>
    <property type="project" value="UniProtKB-KW"/>
</dbReference>
<dbReference type="NCBIfam" id="TIGR00758">
    <property type="entry name" value="UDG_fam4"/>
    <property type="match status" value="1"/>
</dbReference>
<evidence type="ECO:0000259" key="10">
    <source>
        <dbReference type="SMART" id="SM00986"/>
    </source>
</evidence>
<protein>
    <recommendedName>
        <fullName evidence="2">Type-4 uracil-DNA glycosylase</fullName>
    </recommendedName>
</protein>
<gene>
    <name evidence="11" type="ORF">ATB98_19985</name>
</gene>
<keyword evidence="7" id="KW-0408">Iron</keyword>
<dbReference type="InterPro" id="IPR005273">
    <property type="entry name" value="Ura-DNA_glyco_family4"/>
</dbReference>
<evidence type="ECO:0000256" key="7">
    <source>
        <dbReference type="ARBA" id="ARBA00023004"/>
    </source>
</evidence>
<dbReference type="GO" id="GO:0051539">
    <property type="term" value="F:4 iron, 4 sulfur cluster binding"/>
    <property type="evidence" value="ECO:0007669"/>
    <property type="project" value="UniProtKB-KW"/>
</dbReference>
<reference evidence="11 12" key="1">
    <citation type="submission" date="2015-11" db="EMBL/GenBank/DDBJ databases">
        <title>Ensifer anhuiense sp. nov., an effective nitrogen fixation bacterium with Glycine soja.</title>
        <authorList>
            <person name="Yan H."/>
            <person name="Chen W."/>
        </authorList>
    </citation>
    <scope>NUCLEOTIDE SEQUENCE [LARGE SCALE GENOMIC DNA]</scope>
    <source>
        <strain evidence="11 12">LMG 7837</strain>
    </source>
</reference>
<dbReference type="PANTHER" id="PTHR33693">
    <property type="entry name" value="TYPE-5 URACIL-DNA GLYCOSYLASE"/>
    <property type="match status" value="1"/>
</dbReference>
<dbReference type="NCBIfam" id="TIGR03914">
    <property type="entry name" value="UDG_fam_dom"/>
    <property type="match status" value="1"/>
</dbReference>
<sequence length="213" mass="23315">MPREAAKTGPALSGDHADAPTLTALRRQAEGCERCDLYKNATQLVFGEGAADARIVLVGEQPGDREDLAGHPFVGPAGRVLDECLHEAGIDRSDCYVTNAVKHFKFEQRGKRRLHARPNAGEIERCAWWLGAELNQLRPEIVVALGATALLSLLGRRVGVTRNRGEFITTPGGYPVLVTIHPSYLLRIRDRADADAERARFVSDLTRIADRVG</sequence>
<comment type="caution">
    <text evidence="11">The sequence shown here is derived from an EMBL/GenBank/DDBJ whole genome shotgun (WGS) entry which is preliminary data.</text>
</comment>
<dbReference type="Pfam" id="PF03167">
    <property type="entry name" value="UDG"/>
    <property type="match status" value="1"/>
</dbReference>
<dbReference type="Gene3D" id="3.40.470.10">
    <property type="entry name" value="Uracil-DNA glycosylase-like domain"/>
    <property type="match status" value="1"/>
</dbReference>
<evidence type="ECO:0000256" key="5">
    <source>
        <dbReference type="ARBA" id="ARBA00022763"/>
    </source>
</evidence>
<evidence type="ECO:0000256" key="3">
    <source>
        <dbReference type="ARBA" id="ARBA00022485"/>
    </source>
</evidence>
<dbReference type="PANTHER" id="PTHR33693:SF9">
    <property type="entry name" value="TYPE-4 URACIL-DNA GLYCOSYLASE"/>
    <property type="match status" value="1"/>
</dbReference>
<dbReference type="SMART" id="SM00986">
    <property type="entry name" value="UDG"/>
    <property type="match status" value="1"/>
</dbReference>
<feature type="domain" description="Uracil-DNA glycosylase-like" evidence="10">
    <location>
        <begin position="46"/>
        <end position="206"/>
    </location>
</feature>
<evidence type="ECO:0000313" key="12">
    <source>
        <dbReference type="Proteomes" id="UP000078507"/>
    </source>
</evidence>
<organism evidence="11 12">
    <name type="scientific">Sinorhizobium saheli</name>
    <dbReference type="NCBI Taxonomy" id="36856"/>
    <lineage>
        <taxon>Bacteria</taxon>
        <taxon>Pseudomonadati</taxon>
        <taxon>Pseudomonadota</taxon>
        <taxon>Alphaproteobacteria</taxon>
        <taxon>Hyphomicrobiales</taxon>
        <taxon>Rhizobiaceae</taxon>
        <taxon>Sinorhizobium/Ensifer group</taxon>
        <taxon>Sinorhizobium</taxon>
    </lineage>
</organism>
<dbReference type="GO" id="GO:0097506">
    <property type="term" value="F:deaminated base DNA N-glycosylase activity"/>
    <property type="evidence" value="ECO:0007669"/>
    <property type="project" value="UniProtKB-ARBA"/>
</dbReference>
<evidence type="ECO:0000313" key="11">
    <source>
        <dbReference type="EMBL" id="OAP40206.1"/>
    </source>
</evidence>
<dbReference type="CDD" id="cd10030">
    <property type="entry name" value="UDG-F4_TTUDGA_SPO1dp_like"/>
    <property type="match status" value="1"/>
</dbReference>
<dbReference type="OrthoDB" id="5290748at2"/>
<dbReference type="GO" id="GO:0046872">
    <property type="term" value="F:metal ion binding"/>
    <property type="evidence" value="ECO:0007669"/>
    <property type="project" value="UniProtKB-KW"/>
</dbReference>
<keyword evidence="5" id="KW-0227">DNA damage</keyword>
<evidence type="ECO:0000256" key="6">
    <source>
        <dbReference type="ARBA" id="ARBA00022801"/>
    </source>
</evidence>
<dbReference type="InterPro" id="IPR051536">
    <property type="entry name" value="UDG_Type-4/5"/>
</dbReference>
<dbReference type="EMBL" id="LNQB01000087">
    <property type="protein sequence ID" value="OAP40206.1"/>
    <property type="molecule type" value="Genomic_DNA"/>
</dbReference>
<dbReference type="AlphaFoldDB" id="A0A178XYE3"/>
<dbReference type="InterPro" id="IPR036895">
    <property type="entry name" value="Uracil-DNA_glycosylase-like_sf"/>
</dbReference>
<name>A0A178XYE3_SINSA</name>
<dbReference type="STRING" id="36856.ATB98_19985"/>
<comment type="similarity">
    <text evidence="1">Belongs to the uracil-DNA glycosylase (UDG) superfamily. Type 4 (UDGa) family.</text>
</comment>
<proteinExistence type="inferred from homology"/>
<keyword evidence="4" id="KW-0479">Metal-binding</keyword>
<evidence type="ECO:0000256" key="4">
    <source>
        <dbReference type="ARBA" id="ARBA00022723"/>
    </source>
</evidence>
<dbReference type="SMART" id="SM00987">
    <property type="entry name" value="UreE_C"/>
    <property type="match status" value="1"/>
</dbReference>
<evidence type="ECO:0000256" key="1">
    <source>
        <dbReference type="ARBA" id="ARBA00006521"/>
    </source>
</evidence>
<keyword evidence="6" id="KW-0378">Hydrolase</keyword>
<evidence type="ECO:0000256" key="8">
    <source>
        <dbReference type="ARBA" id="ARBA00023014"/>
    </source>
</evidence>